<feature type="transmembrane region" description="Helical" evidence="1">
    <location>
        <begin position="178"/>
        <end position="199"/>
    </location>
</feature>
<proteinExistence type="predicted"/>
<dbReference type="GO" id="GO:0016747">
    <property type="term" value="F:acyltransferase activity, transferring groups other than amino-acyl groups"/>
    <property type="evidence" value="ECO:0007669"/>
    <property type="project" value="InterPro"/>
</dbReference>
<keyword evidence="1" id="KW-0812">Transmembrane</keyword>
<keyword evidence="1" id="KW-0472">Membrane</keyword>
<feature type="transmembrane region" description="Helical" evidence="1">
    <location>
        <begin position="39"/>
        <end position="60"/>
    </location>
</feature>
<evidence type="ECO:0000313" key="4">
    <source>
        <dbReference type="Proteomes" id="UP000228758"/>
    </source>
</evidence>
<dbReference type="PANTHER" id="PTHR23028:SF53">
    <property type="entry name" value="ACYL_TRANSF_3 DOMAIN-CONTAINING PROTEIN"/>
    <property type="match status" value="1"/>
</dbReference>
<dbReference type="Proteomes" id="UP000228758">
    <property type="component" value="Unassembled WGS sequence"/>
</dbReference>
<keyword evidence="4" id="KW-1185">Reference proteome</keyword>
<dbReference type="InterPro" id="IPR050879">
    <property type="entry name" value="Acyltransferase_3"/>
</dbReference>
<dbReference type="Pfam" id="PF01757">
    <property type="entry name" value="Acyl_transf_3"/>
    <property type="match status" value="1"/>
</dbReference>
<gene>
    <name evidence="3" type="ORF">CLV46_2777</name>
</gene>
<evidence type="ECO:0000256" key="1">
    <source>
        <dbReference type="SAM" id="Phobius"/>
    </source>
</evidence>
<sequence length="614" mass="64664">MDPAAGPSRIGRLAGLDGLRALAVTGVLLFHLFPALLPGGFLGVDVFFVISGFLITTLLVREHTASGRRGIDAASLARFWVRRARRLLPALAVVVLVSGAVALLIGGDSLLGLGWQIVGAATFSYNWLALADGTSYFEQGTPELFRILWSLAVEEQFYLLWPLALPFLLLVRSRGIRIGVLAALAAASAAAMIVLAPGTGDPTRVYFGTDTHAFGLLLGAALAVFRELWPAPPAWSLRLRFWASTLALGSLAGLVVLALTMTEDAPWTYRGGLALVALLSAGVIAGGVVPGSWLGRALDAPPLRWVGERSYGIYLWHWPVFVLLDDALADSGWSSWVIGCAATVLAVGAAAASYRWVELPVRRLGFRGAAARSVAAFRGSRAGAIRGSAVVAATLAAVLLTAVAVAHDPGRGEAEQQIAAGRDALDSAAETPDEPAPLPGGDQITAVGDSVMLAVAPALQEAFPGIAVDAVVSRQMRQAPELLQAMEDAGTLRPIVVLGLGTNGSFERDTVERVLDIIGDRQLVLVNVQAPRGWTDGNNALLARIAQERRTVDLCNWQAAIAPHLDLLAKDHIHADGPGGGEVYVEALTASLQRLAEVPPMLRTNDYGLAPRPS</sequence>
<reference evidence="3 4" key="1">
    <citation type="submission" date="2017-11" db="EMBL/GenBank/DDBJ databases">
        <title>Genomic Encyclopedia of Archaeal and Bacterial Type Strains, Phase II (KMG-II): From Individual Species to Whole Genera.</title>
        <authorList>
            <person name="Goeker M."/>
        </authorList>
    </citation>
    <scope>NUCLEOTIDE SEQUENCE [LARGE SCALE GENOMIC DNA]</scope>
    <source>
        <strain evidence="3 4">DSM 27393</strain>
    </source>
</reference>
<feature type="transmembrane region" description="Helical" evidence="1">
    <location>
        <begin position="87"/>
        <end position="105"/>
    </location>
</feature>
<dbReference type="OrthoDB" id="3404679at2"/>
<feature type="domain" description="Acyltransferase 3" evidence="2">
    <location>
        <begin position="14"/>
        <end position="351"/>
    </location>
</feature>
<protein>
    <submittedName>
        <fullName evidence="3">Peptidoglycan/LPS O-acetylase OafA/YrhL</fullName>
    </submittedName>
</protein>
<keyword evidence="1" id="KW-1133">Transmembrane helix</keyword>
<feature type="transmembrane region" description="Helical" evidence="1">
    <location>
        <begin position="336"/>
        <end position="357"/>
    </location>
</feature>
<name>A0A2M9CMT9_9MICO</name>
<dbReference type="PANTHER" id="PTHR23028">
    <property type="entry name" value="ACETYLTRANSFERASE"/>
    <property type="match status" value="1"/>
</dbReference>
<dbReference type="AlphaFoldDB" id="A0A2M9CMT9"/>
<feature type="transmembrane region" description="Helical" evidence="1">
    <location>
        <begin position="387"/>
        <end position="406"/>
    </location>
</feature>
<accession>A0A2M9CMT9</accession>
<feature type="transmembrane region" description="Helical" evidence="1">
    <location>
        <begin position="273"/>
        <end position="294"/>
    </location>
</feature>
<feature type="transmembrane region" description="Helical" evidence="1">
    <location>
        <begin position="241"/>
        <end position="261"/>
    </location>
</feature>
<feature type="transmembrane region" description="Helical" evidence="1">
    <location>
        <begin position="147"/>
        <end position="171"/>
    </location>
</feature>
<dbReference type="GO" id="GO:0009103">
    <property type="term" value="P:lipopolysaccharide biosynthetic process"/>
    <property type="evidence" value="ECO:0007669"/>
    <property type="project" value="TreeGrafter"/>
</dbReference>
<evidence type="ECO:0000313" key="3">
    <source>
        <dbReference type="EMBL" id="PJJ73192.1"/>
    </source>
</evidence>
<feature type="transmembrane region" description="Helical" evidence="1">
    <location>
        <begin position="12"/>
        <end position="33"/>
    </location>
</feature>
<dbReference type="CDD" id="cd01840">
    <property type="entry name" value="SGNH_hydrolase_yrhL_like"/>
    <property type="match status" value="1"/>
</dbReference>
<dbReference type="GO" id="GO:0016020">
    <property type="term" value="C:membrane"/>
    <property type="evidence" value="ECO:0007669"/>
    <property type="project" value="TreeGrafter"/>
</dbReference>
<dbReference type="SUPFAM" id="SSF52266">
    <property type="entry name" value="SGNH hydrolase"/>
    <property type="match status" value="1"/>
</dbReference>
<dbReference type="InterPro" id="IPR002656">
    <property type="entry name" value="Acyl_transf_3_dom"/>
</dbReference>
<dbReference type="EMBL" id="PGFF01000001">
    <property type="protein sequence ID" value="PJJ73192.1"/>
    <property type="molecule type" value="Genomic_DNA"/>
</dbReference>
<organism evidence="3 4">
    <name type="scientific">Diaminobutyricimonas aerilata</name>
    <dbReference type="NCBI Taxonomy" id="1162967"/>
    <lineage>
        <taxon>Bacteria</taxon>
        <taxon>Bacillati</taxon>
        <taxon>Actinomycetota</taxon>
        <taxon>Actinomycetes</taxon>
        <taxon>Micrococcales</taxon>
        <taxon>Microbacteriaceae</taxon>
        <taxon>Diaminobutyricimonas</taxon>
    </lineage>
</organism>
<evidence type="ECO:0000259" key="2">
    <source>
        <dbReference type="Pfam" id="PF01757"/>
    </source>
</evidence>
<comment type="caution">
    <text evidence="3">The sequence shown here is derived from an EMBL/GenBank/DDBJ whole genome shotgun (WGS) entry which is preliminary data.</text>
</comment>